<dbReference type="AlphaFoldDB" id="A0A640LH42"/>
<dbReference type="EMBL" id="BLET01000305">
    <property type="protein sequence ID" value="GEU00575.1"/>
    <property type="molecule type" value="Genomic_DNA"/>
</dbReference>
<accession>A0A640LH42</accession>
<proteinExistence type="predicted"/>
<comment type="caution">
    <text evidence="1">The sequence shown here is derived from an EMBL/GenBank/DDBJ whole genome shotgun (WGS) entry which is preliminary data.</text>
</comment>
<evidence type="ECO:0000313" key="1">
    <source>
        <dbReference type="EMBL" id="GEU00575.1"/>
    </source>
</evidence>
<sequence>MSIVRIIDPTPRQDINLIHFDDKFLSFAARIFMQKLNEPEKVLV</sequence>
<protein>
    <submittedName>
        <fullName evidence="1">Uncharacterized protein</fullName>
    </submittedName>
</protein>
<reference evidence="1" key="1">
    <citation type="submission" date="2019-12" db="EMBL/GenBank/DDBJ databases">
        <title>Epidemiological and comparative genomic analysis of Bacillus anthracis isolated from northern Vietnam.</title>
        <authorList>
            <person name="Hoang T.T.H."/>
            <person name="Dang D.A."/>
            <person name="Pham M.H."/>
            <person name="Luong M.H."/>
            <person name="Tran N.D."/>
            <person name="Nguyen T.H."/>
            <person name="Nguyen T.T."/>
            <person name="Inoue S."/>
            <person name="Morikawa S."/>
            <person name="Okutani A."/>
        </authorList>
    </citation>
    <scope>NUCLEOTIDE SEQUENCE</scope>
    <source>
        <strain evidence="1">TuanDB</strain>
    </source>
</reference>
<organism evidence="1">
    <name type="scientific">Bacillus anthracis</name>
    <name type="common">anthrax bacterium</name>
    <dbReference type="NCBI Taxonomy" id="1392"/>
    <lineage>
        <taxon>Bacteria</taxon>
        <taxon>Bacillati</taxon>
        <taxon>Bacillota</taxon>
        <taxon>Bacilli</taxon>
        <taxon>Bacillales</taxon>
        <taxon>Bacillaceae</taxon>
        <taxon>Bacillus</taxon>
        <taxon>Bacillus cereus group</taxon>
    </lineage>
</organism>
<gene>
    <name evidence="1" type="ORF">TuanDB_35040</name>
</gene>
<name>A0A640LH42_BACAN</name>